<dbReference type="Proteomes" id="UP000192505">
    <property type="component" value="Unassembled WGS sequence"/>
</dbReference>
<dbReference type="InterPro" id="IPR043519">
    <property type="entry name" value="NT_sf"/>
</dbReference>
<dbReference type="EMBL" id="MTEI01000009">
    <property type="protein sequence ID" value="OQW87250.1"/>
    <property type="molecule type" value="Genomic_DNA"/>
</dbReference>
<dbReference type="SUPFAM" id="SSF81301">
    <property type="entry name" value="Nucleotidyltransferase"/>
    <property type="match status" value="1"/>
</dbReference>
<dbReference type="InterPro" id="IPR052930">
    <property type="entry name" value="TA_antitoxin_MntA"/>
</dbReference>
<comment type="caution">
    <text evidence="2">The sequence shown here is derived from an EMBL/GenBank/DDBJ whole genome shotgun (WGS) entry which is preliminary data.</text>
</comment>
<gene>
    <name evidence="2" type="ORF">BWK72_13600</name>
</gene>
<dbReference type="Gene3D" id="3.30.460.10">
    <property type="entry name" value="Beta Polymerase, domain 2"/>
    <property type="match status" value="1"/>
</dbReference>
<accession>A0A1W9KSA0</accession>
<dbReference type="InterPro" id="IPR041633">
    <property type="entry name" value="Polbeta"/>
</dbReference>
<evidence type="ECO:0000313" key="3">
    <source>
        <dbReference type="Proteomes" id="UP000192505"/>
    </source>
</evidence>
<protein>
    <recommendedName>
        <fullName evidence="1">Polymerase beta nucleotidyltransferase domain-containing protein</fullName>
    </recommendedName>
</protein>
<evidence type="ECO:0000259" key="1">
    <source>
        <dbReference type="Pfam" id="PF18765"/>
    </source>
</evidence>
<dbReference type="AlphaFoldDB" id="A0A1W9KSA0"/>
<sequence length="114" mass="12608">MSQPKDFGLSQRALDALRALFATCGPVRRAIVYGSRAKGNFREGSDIDIALDAPDLPFDALLRLSTQIDDLMLPWQVDLAVVSQIDNPDLLAHIDRVGKVLWKRPAAENSDHAR</sequence>
<organism evidence="2 3">
    <name type="scientific">Rhodoferax ferrireducens</name>
    <dbReference type="NCBI Taxonomy" id="192843"/>
    <lineage>
        <taxon>Bacteria</taxon>
        <taxon>Pseudomonadati</taxon>
        <taxon>Pseudomonadota</taxon>
        <taxon>Betaproteobacteria</taxon>
        <taxon>Burkholderiales</taxon>
        <taxon>Comamonadaceae</taxon>
        <taxon>Rhodoferax</taxon>
    </lineage>
</organism>
<dbReference type="PANTHER" id="PTHR43852:SF3">
    <property type="entry name" value="NUCLEOTIDYLTRANSFERASE"/>
    <property type="match status" value="1"/>
</dbReference>
<proteinExistence type="predicted"/>
<dbReference type="PANTHER" id="PTHR43852">
    <property type="entry name" value="NUCLEOTIDYLTRANSFERASE"/>
    <property type="match status" value="1"/>
</dbReference>
<name>A0A1W9KSA0_9BURK</name>
<dbReference type="Pfam" id="PF18765">
    <property type="entry name" value="Polbeta"/>
    <property type="match status" value="1"/>
</dbReference>
<feature type="domain" description="Polymerase beta nucleotidyltransferase" evidence="1">
    <location>
        <begin position="21"/>
        <end position="104"/>
    </location>
</feature>
<reference evidence="2 3" key="1">
    <citation type="submission" date="2017-01" db="EMBL/GenBank/DDBJ databases">
        <title>Novel large sulfur bacteria in the metagenomes of groundwater-fed chemosynthetic microbial mats in the Lake Huron basin.</title>
        <authorList>
            <person name="Sharrar A.M."/>
            <person name="Flood B.E."/>
            <person name="Bailey J.V."/>
            <person name="Jones D.S."/>
            <person name="Biddanda B."/>
            <person name="Ruberg S.A."/>
            <person name="Marcus D.N."/>
            <person name="Dick G.J."/>
        </authorList>
    </citation>
    <scope>NUCLEOTIDE SEQUENCE [LARGE SCALE GENOMIC DNA]</scope>
    <source>
        <strain evidence="2">A7</strain>
    </source>
</reference>
<evidence type="ECO:0000313" key="2">
    <source>
        <dbReference type="EMBL" id="OQW87250.1"/>
    </source>
</evidence>
<dbReference type="CDD" id="cd05403">
    <property type="entry name" value="NT_KNTase_like"/>
    <property type="match status" value="1"/>
</dbReference>